<evidence type="ECO:0000313" key="2">
    <source>
        <dbReference type="EMBL" id="GAN31513.1"/>
    </source>
</evidence>
<organism evidence="2 3">
    <name type="scientific">Candidatus Brocadia sinica JPN1</name>
    <dbReference type="NCBI Taxonomy" id="1197129"/>
    <lineage>
        <taxon>Bacteria</taxon>
        <taxon>Pseudomonadati</taxon>
        <taxon>Planctomycetota</taxon>
        <taxon>Candidatus Brocadiia</taxon>
        <taxon>Candidatus Brocadiales</taxon>
        <taxon>Candidatus Brocadiaceae</taxon>
        <taxon>Candidatus Brocadia</taxon>
    </lineage>
</organism>
<dbReference type="PANTHER" id="PTHR12126">
    <property type="entry name" value="NADH-UBIQUINONE OXIDOREDUCTASE 39 KDA SUBUNIT-RELATED"/>
    <property type="match status" value="1"/>
</dbReference>
<keyword evidence="3" id="KW-1185">Reference proteome</keyword>
<protein>
    <submittedName>
        <fullName evidence="2">NAD-dependent epimerase/dehydratase</fullName>
    </submittedName>
</protein>
<gene>
    <name evidence="2" type="ORF">BROSI_A0014</name>
</gene>
<sequence>MILVTGAAGFVGYHLVNALAGQQKRVRCLVRNEPAKINICDKHIEVIQGDIRDKKVIDSAVKGARQVVHLAAVIQSPDPEVVCQVNVEGTRNLVESSRQYGVEQFVFFSTLNAVLPVKNHYSKSKEKAEDIVRKSGLNFTILRPSVIYGNGDDGTIARLVHAVKNRKIIYLLGNGKYKLQPVYIDDVIKAICETLNNLCQFKDRTLFLVGKEIVSYTGLVDVISEIIGVKKYKCYIPLSVIDIIIKVFSLFSKKGIQLEDKLKTYPHDKIIVDKLLQKDIFPLQVTPLKEGLSRYIAN</sequence>
<proteinExistence type="predicted"/>
<dbReference type="Pfam" id="PF01370">
    <property type="entry name" value="Epimerase"/>
    <property type="match status" value="1"/>
</dbReference>
<dbReference type="SUPFAM" id="SSF51735">
    <property type="entry name" value="NAD(P)-binding Rossmann-fold domains"/>
    <property type="match status" value="1"/>
</dbReference>
<comment type="caution">
    <text evidence="2">The sequence shown here is derived from an EMBL/GenBank/DDBJ whole genome shotgun (WGS) entry which is preliminary data.</text>
</comment>
<accession>A0ABQ0JRZ9</accession>
<dbReference type="PANTHER" id="PTHR12126:SF11">
    <property type="entry name" value="NADH DEHYDROGENASE [UBIQUINONE] 1 ALPHA SUBCOMPLEX SUBUNIT 9, MITOCHONDRIAL"/>
    <property type="match status" value="1"/>
</dbReference>
<dbReference type="InterPro" id="IPR036291">
    <property type="entry name" value="NAD(P)-bd_dom_sf"/>
</dbReference>
<reference evidence="3" key="1">
    <citation type="journal article" date="2015" name="Genome Announc.">
        <title>Draft Genome Sequence of an Anaerobic Ammonium-Oxidizing Bacterium, "Candidatus Brocadia sinica".</title>
        <authorList>
            <person name="Oshiki M."/>
            <person name="Shinyako-Hata K."/>
            <person name="Satoh H."/>
            <person name="Okabe S."/>
        </authorList>
    </citation>
    <scope>NUCLEOTIDE SEQUENCE [LARGE SCALE GENOMIC DNA]</scope>
    <source>
        <strain evidence="3">JPN1</strain>
    </source>
</reference>
<dbReference type="EMBL" id="BAFN01000001">
    <property type="protein sequence ID" value="GAN31513.1"/>
    <property type="molecule type" value="Genomic_DNA"/>
</dbReference>
<dbReference type="Proteomes" id="UP000032309">
    <property type="component" value="Unassembled WGS sequence"/>
</dbReference>
<dbReference type="InterPro" id="IPR001509">
    <property type="entry name" value="Epimerase_deHydtase"/>
</dbReference>
<name>A0ABQ0JRZ9_9BACT</name>
<dbReference type="RefSeq" id="WP_052561175.1">
    <property type="nucleotide sequence ID" value="NZ_BAFN01000001.1"/>
</dbReference>
<dbReference type="InterPro" id="IPR051207">
    <property type="entry name" value="ComplexI_NDUFA9_subunit"/>
</dbReference>
<feature type="domain" description="NAD-dependent epimerase/dehydratase" evidence="1">
    <location>
        <begin position="2"/>
        <end position="198"/>
    </location>
</feature>
<evidence type="ECO:0000259" key="1">
    <source>
        <dbReference type="Pfam" id="PF01370"/>
    </source>
</evidence>
<evidence type="ECO:0000313" key="3">
    <source>
        <dbReference type="Proteomes" id="UP000032309"/>
    </source>
</evidence>
<dbReference type="Gene3D" id="3.40.50.720">
    <property type="entry name" value="NAD(P)-binding Rossmann-like Domain"/>
    <property type="match status" value="1"/>
</dbReference>